<accession>A0A645GQ80</accession>
<name>A0A645GQ80_9ZZZZ</name>
<evidence type="ECO:0000313" key="1">
    <source>
        <dbReference type="EMBL" id="MPN26114.1"/>
    </source>
</evidence>
<organism evidence="1">
    <name type="scientific">bioreactor metagenome</name>
    <dbReference type="NCBI Taxonomy" id="1076179"/>
    <lineage>
        <taxon>unclassified sequences</taxon>
        <taxon>metagenomes</taxon>
        <taxon>ecological metagenomes</taxon>
    </lineage>
</organism>
<dbReference type="AlphaFoldDB" id="A0A645GQ80"/>
<protein>
    <submittedName>
        <fullName evidence="1">Uncharacterized protein</fullName>
    </submittedName>
</protein>
<sequence length="85" mass="9210">MMALNPNGIETTIMIRQTIFFIISFLRANPVFPVALKILRLNVLITKSSPTGHNHLSIGTAGAHLSVSNIFIKGLARVNNPKSNG</sequence>
<gene>
    <name evidence="1" type="ORF">SDC9_173538</name>
</gene>
<comment type="caution">
    <text evidence="1">The sequence shown here is derived from an EMBL/GenBank/DDBJ whole genome shotgun (WGS) entry which is preliminary data.</text>
</comment>
<dbReference type="EMBL" id="VSSQ01075536">
    <property type="protein sequence ID" value="MPN26114.1"/>
    <property type="molecule type" value="Genomic_DNA"/>
</dbReference>
<reference evidence="1" key="1">
    <citation type="submission" date="2019-08" db="EMBL/GenBank/DDBJ databases">
        <authorList>
            <person name="Kucharzyk K."/>
            <person name="Murdoch R.W."/>
            <person name="Higgins S."/>
            <person name="Loffler F."/>
        </authorList>
    </citation>
    <scope>NUCLEOTIDE SEQUENCE</scope>
</reference>
<proteinExistence type="predicted"/>